<dbReference type="GO" id="GO:0008664">
    <property type="term" value="F:RNA 2',3'-cyclic 3'-phosphodiesterase activity"/>
    <property type="evidence" value="ECO:0007669"/>
    <property type="project" value="InterPro"/>
</dbReference>
<dbReference type="RefSeq" id="WP_243739659.1">
    <property type="nucleotide sequence ID" value="NZ_SNYF01000006.1"/>
</dbReference>
<dbReference type="NCBIfam" id="TIGR02258">
    <property type="entry name" value="2_5_ligase"/>
    <property type="match status" value="1"/>
</dbReference>
<evidence type="ECO:0000313" key="2">
    <source>
        <dbReference type="EMBL" id="TDQ17192.1"/>
    </source>
</evidence>
<dbReference type="PANTHER" id="PTHR40037">
    <property type="entry name" value="PHOSPHOESTERASE YJCG-RELATED"/>
    <property type="match status" value="1"/>
</dbReference>
<sequence length="181" mass="20720">MQKYFLAIVPPEPVLSQAEGIKQEIKERFNVKYALKSPAHITLKMPFTYNEAKEEALVEKLSQFLSGGPAFPLKIGGIETFGNRVIFLGVEKNSQLIQLQSSLKIFCKKDLHLVDELSDRNFHPHMTLAFKDLKPSKFQEVLHLAKEMAFDAEFLVNEIALLKRIEGRWILCRKLPLGRIV</sequence>
<dbReference type="Gene3D" id="3.90.1140.10">
    <property type="entry name" value="Cyclic phosphodiesterase"/>
    <property type="match status" value="1"/>
</dbReference>
<dbReference type="AlphaFoldDB" id="A0A4R6T693"/>
<dbReference type="InterPro" id="IPR009097">
    <property type="entry name" value="Cyclic_Pdiesterase"/>
</dbReference>
<keyword evidence="1" id="KW-0378">Hydrolase</keyword>
<accession>A0A4R6T693</accession>
<dbReference type="GO" id="GO:0004113">
    <property type="term" value="F:2',3'-cyclic-nucleotide 3'-phosphodiesterase activity"/>
    <property type="evidence" value="ECO:0007669"/>
    <property type="project" value="InterPro"/>
</dbReference>
<organism evidence="2 3">
    <name type="scientific">Algoriphagus boseongensis</name>
    <dbReference type="NCBI Taxonomy" id="1442587"/>
    <lineage>
        <taxon>Bacteria</taxon>
        <taxon>Pseudomonadati</taxon>
        <taxon>Bacteroidota</taxon>
        <taxon>Cytophagia</taxon>
        <taxon>Cytophagales</taxon>
        <taxon>Cyclobacteriaceae</taxon>
        <taxon>Algoriphagus</taxon>
    </lineage>
</organism>
<keyword evidence="2" id="KW-0436">Ligase</keyword>
<dbReference type="InterPro" id="IPR050580">
    <property type="entry name" value="2H_phosphoesterase_YjcG-like"/>
</dbReference>
<dbReference type="EMBL" id="SNYF01000006">
    <property type="protein sequence ID" value="TDQ17192.1"/>
    <property type="molecule type" value="Genomic_DNA"/>
</dbReference>
<dbReference type="SUPFAM" id="SSF55144">
    <property type="entry name" value="LigT-like"/>
    <property type="match status" value="1"/>
</dbReference>
<reference evidence="2 3" key="1">
    <citation type="submission" date="2019-03" db="EMBL/GenBank/DDBJ databases">
        <title>Genomic Encyclopedia of Type Strains, Phase III (KMG-III): the genomes of soil and plant-associated and newly described type strains.</title>
        <authorList>
            <person name="Whitman W."/>
        </authorList>
    </citation>
    <scope>NUCLEOTIDE SEQUENCE [LARGE SCALE GENOMIC DNA]</scope>
    <source>
        <strain evidence="2 3">CECT 8446</strain>
    </source>
</reference>
<keyword evidence="3" id="KW-1185">Reference proteome</keyword>
<dbReference type="GO" id="GO:0016874">
    <property type="term" value="F:ligase activity"/>
    <property type="evidence" value="ECO:0007669"/>
    <property type="project" value="UniProtKB-KW"/>
</dbReference>
<comment type="caution">
    <text evidence="2">The sequence shown here is derived from an EMBL/GenBank/DDBJ whole genome shotgun (WGS) entry which is preliminary data.</text>
</comment>
<protein>
    <submittedName>
        <fullName evidence="2">2'-5' RNA ligase</fullName>
    </submittedName>
</protein>
<evidence type="ECO:0000256" key="1">
    <source>
        <dbReference type="ARBA" id="ARBA00022801"/>
    </source>
</evidence>
<dbReference type="PANTHER" id="PTHR40037:SF1">
    <property type="entry name" value="PHOSPHOESTERASE SAOUHSC_00951-RELATED"/>
    <property type="match status" value="1"/>
</dbReference>
<proteinExistence type="predicted"/>
<dbReference type="InterPro" id="IPR004175">
    <property type="entry name" value="RNA_CPDase"/>
</dbReference>
<evidence type="ECO:0000313" key="3">
    <source>
        <dbReference type="Proteomes" id="UP000294535"/>
    </source>
</evidence>
<dbReference type="Proteomes" id="UP000294535">
    <property type="component" value="Unassembled WGS sequence"/>
</dbReference>
<gene>
    <name evidence="2" type="ORF">DFQ04_1844</name>
</gene>
<dbReference type="Pfam" id="PF13563">
    <property type="entry name" value="2_5_RNA_ligase2"/>
    <property type="match status" value="1"/>
</dbReference>
<name>A0A4R6T693_9BACT</name>